<name>A0ABN2BXH1_9ACTN</name>
<dbReference type="Proteomes" id="UP001501470">
    <property type="component" value="Unassembled WGS sequence"/>
</dbReference>
<comment type="caution">
    <text evidence="6">The sequence shown here is derived from an EMBL/GenBank/DDBJ whole genome shotgun (WGS) entry which is preliminary data.</text>
</comment>
<evidence type="ECO:0000313" key="7">
    <source>
        <dbReference type="Proteomes" id="UP001501470"/>
    </source>
</evidence>
<dbReference type="InterPro" id="IPR018060">
    <property type="entry name" value="HTH_AraC"/>
</dbReference>
<protein>
    <submittedName>
        <fullName evidence="6">AraC family transcriptional regulator</fullName>
    </submittedName>
</protein>
<dbReference type="PANTHER" id="PTHR46796">
    <property type="entry name" value="HTH-TYPE TRANSCRIPTIONAL ACTIVATOR RHAS-RELATED"/>
    <property type="match status" value="1"/>
</dbReference>
<proteinExistence type="predicted"/>
<organism evidence="6 7">
    <name type="scientific">Dactylosporangium maewongense</name>
    <dbReference type="NCBI Taxonomy" id="634393"/>
    <lineage>
        <taxon>Bacteria</taxon>
        <taxon>Bacillati</taxon>
        <taxon>Actinomycetota</taxon>
        <taxon>Actinomycetes</taxon>
        <taxon>Micromonosporales</taxon>
        <taxon>Micromonosporaceae</taxon>
        <taxon>Dactylosporangium</taxon>
    </lineage>
</organism>
<dbReference type="EMBL" id="BAAAQD010000020">
    <property type="protein sequence ID" value="GAA1547866.1"/>
    <property type="molecule type" value="Genomic_DNA"/>
</dbReference>
<evidence type="ECO:0000256" key="2">
    <source>
        <dbReference type="ARBA" id="ARBA00023125"/>
    </source>
</evidence>
<dbReference type="InterPro" id="IPR009057">
    <property type="entry name" value="Homeodomain-like_sf"/>
</dbReference>
<dbReference type="RefSeq" id="WP_344508628.1">
    <property type="nucleotide sequence ID" value="NZ_BAAAQD010000020.1"/>
</dbReference>
<evidence type="ECO:0000259" key="5">
    <source>
        <dbReference type="PROSITE" id="PS01124"/>
    </source>
</evidence>
<dbReference type="PROSITE" id="PS01124">
    <property type="entry name" value="HTH_ARAC_FAMILY_2"/>
    <property type="match status" value="1"/>
</dbReference>
<evidence type="ECO:0000256" key="4">
    <source>
        <dbReference type="SAM" id="MobiDB-lite"/>
    </source>
</evidence>
<dbReference type="Gene3D" id="1.10.10.60">
    <property type="entry name" value="Homeodomain-like"/>
    <property type="match status" value="2"/>
</dbReference>
<gene>
    <name evidence="6" type="ORF">GCM10009827_080170</name>
</gene>
<dbReference type="Pfam" id="PF12833">
    <property type="entry name" value="HTH_18"/>
    <property type="match status" value="1"/>
</dbReference>
<sequence length="253" mass="27464">MDSVSERAVGRAIDVMVANLGEPLTIDDMAASAMFSKFHFTRVFQRVTGVSPGRFLSALRLEEAKKLLVSTPWTVADISHRVGYNSIGTFSSRFKSSVGVSPTEYRRLGGRDVRSPRSPYDRPGGATIHGQVMPAGDREIGVLFIGLFPDRIPQGRPTRCATRRGPGRFVMEHVPAGTWHMMAHSEPVGGSPMLVGIEGPIVVHHDGDRLLANLCLRPRSVFDPPILTAPLNSRALNVQHLPLNADVVMPAAA</sequence>
<dbReference type="PANTHER" id="PTHR46796:SF2">
    <property type="entry name" value="TRANSCRIPTIONAL REGULATORY PROTEIN"/>
    <property type="match status" value="1"/>
</dbReference>
<keyword evidence="3" id="KW-0804">Transcription</keyword>
<dbReference type="SMART" id="SM00342">
    <property type="entry name" value="HTH_ARAC"/>
    <property type="match status" value="1"/>
</dbReference>
<dbReference type="SUPFAM" id="SSF46689">
    <property type="entry name" value="Homeodomain-like"/>
    <property type="match status" value="2"/>
</dbReference>
<keyword evidence="7" id="KW-1185">Reference proteome</keyword>
<reference evidence="6 7" key="1">
    <citation type="journal article" date="2019" name="Int. J. Syst. Evol. Microbiol.">
        <title>The Global Catalogue of Microorganisms (GCM) 10K type strain sequencing project: providing services to taxonomists for standard genome sequencing and annotation.</title>
        <authorList>
            <consortium name="The Broad Institute Genomics Platform"/>
            <consortium name="The Broad Institute Genome Sequencing Center for Infectious Disease"/>
            <person name="Wu L."/>
            <person name="Ma J."/>
        </authorList>
    </citation>
    <scope>NUCLEOTIDE SEQUENCE [LARGE SCALE GENOMIC DNA]</scope>
    <source>
        <strain evidence="6 7">JCM 15933</strain>
    </source>
</reference>
<dbReference type="PROSITE" id="PS00041">
    <property type="entry name" value="HTH_ARAC_FAMILY_1"/>
    <property type="match status" value="1"/>
</dbReference>
<dbReference type="InterPro" id="IPR050204">
    <property type="entry name" value="AraC_XylS_family_regulators"/>
</dbReference>
<keyword evidence="2" id="KW-0238">DNA-binding</keyword>
<feature type="domain" description="HTH araC/xylS-type" evidence="5">
    <location>
        <begin position="10"/>
        <end position="108"/>
    </location>
</feature>
<evidence type="ECO:0000313" key="6">
    <source>
        <dbReference type="EMBL" id="GAA1547866.1"/>
    </source>
</evidence>
<evidence type="ECO:0000256" key="3">
    <source>
        <dbReference type="ARBA" id="ARBA00023163"/>
    </source>
</evidence>
<feature type="region of interest" description="Disordered" evidence="4">
    <location>
        <begin position="107"/>
        <end position="129"/>
    </location>
</feature>
<dbReference type="InterPro" id="IPR020449">
    <property type="entry name" value="Tscrpt_reg_AraC-type_HTH"/>
</dbReference>
<accession>A0ABN2BXH1</accession>
<evidence type="ECO:0000256" key="1">
    <source>
        <dbReference type="ARBA" id="ARBA00023015"/>
    </source>
</evidence>
<keyword evidence="1" id="KW-0805">Transcription regulation</keyword>
<dbReference type="InterPro" id="IPR018062">
    <property type="entry name" value="HTH_AraC-typ_CS"/>
</dbReference>
<dbReference type="PRINTS" id="PR00032">
    <property type="entry name" value="HTHARAC"/>
</dbReference>